<dbReference type="AlphaFoldDB" id="A0A9P5GQA0"/>
<name>A0A9P5GQA0_PENCR</name>
<evidence type="ECO:0000313" key="1">
    <source>
        <dbReference type="EMBL" id="KAF7526723.1"/>
    </source>
</evidence>
<proteinExistence type="predicted"/>
<reference evidence="1" key="1">
    <citation type="submission" date="2020-02" db="EMBL/GenBank/DDBJ databases">
        <authorList>
            <person name="Lichtner F.J."/>
        </authorList>
    </citation>
    <scope>NUCLEOTIDE SEQUENCE</scope>
    <source>
        <strain evidence="1">G10</strain>
    </source>
</reference>
<evidence type="ECO:0000313" key="2">
    <source>
        <dbReference type="Proteomes" id="UP000701341"/>
    </source>
</evidence>
<dbReference type="Proteomes" id="UP000701341">
    <property type="component" value="Unassembled WGS sequence"/>
</dbReference>
<accession>A0A9P5GQA0</accession>
<comment type="caution">
    <text evidence="1">The sequence shown here is derived from an EMBL/GenBank/DDBJ whole genome shotgun (WGS) entry which is preliminary data.</text>
</comment>
<protein>
    <submittedName>
        <fullName evidence="1">Uncharacterized protein</fullName>
    </submittedName>
</protein>
<keyword evidence="2" id="KW-1185">Reference proteome</keyword>
<sequence>MLEQQQAWLVQGLQELYRRIVEGEGWPTDHMKLHPNGHPLIHYLLKRLGILDHGKGERFEEDPEALQQNLRRTNAGVQRQEFPEGESSTPRFTFVPSHFSLGPFSQHTMMPMPSTYIASNRTITKH</sequence>
<dbReference type="OrthoDB" id="4151048at2759"/>
<dbReference type="EMBL" id="JAAOZQ010000020">
    <property type="protein sequence ID" value="KAF7526723.1"/>
    <property type="molecule type" value="Genomic_DNA"/>
</dbReference>
<gene>
    <name evidence="1" type="ORF">PCG10_003790</name>
</gene>
<organism evidence="1 2">
    <name type="scientific">Penicillium crustosum</name>
    <name type="common">Blue mold fungus</name>
    <dbReference type="NCBI Taxonomy" id="36656"/>
    <lineage>
        <taxon>Eukaryota</taxon>
        <taxon>Fungi</taxon>
        <taxon>Dikarya</taxon>
        <taxon>Ascomycota</taxon>
        <taxon>Pezizomycotina</taxon>
        <taxon>Eurotiomycetes</taxon>
        <taxon>Eurotiomycetidae</taxon>
        <taxon>Eurotiales</taxon>
        <taxon>Aspergillaceae</taxon>
        <taxon>Penicillium</taxon>
    </lineage>
</organism>